<organism evidence="1 2">
    <name type="scientific">Tetrahymena thermophila (strain SB210)</name>
    <dbReference type="NCBI Taxonomy" id="312017"/>
    <lineage>
        <taxon>Eukaryota</taxon>
        <taxon>Sar</taxon>
        <taxon>Alveolata</taxon>
        <taxon>Ciliophora</taxon>
        <taxon>Intramacronucleata</taxon>
        <taxon>Oligohymenophorea</taxon>
        <taxon>Hymenostomatida</taxon>
        <taxon>Tetrahymenina</taxon>
        <taxon>Tetrahymenidae</taxon>
        <taxon>Tetrahymena</taxon>
    </lineage>
</organism>
<accession>Q23U51</accession>
<dbReference type="InParanoid" id="Q23U51"/>
<proteinExistence type="predicted"/>
<dbReference type="RefSeq" id="XP_001020338.2">
    <property type="nucleotide sequence ID" value="XM_001020338.2"/>
</dbReference>
<dbReference type="AlphaFoldDB" id="Q23U51"/>
<dbReference type="HOGENOM" id="CLU_467361_0_0_1"/>
<name>Q23U51_TETTS</name>
<dbReference type="eggNOG" id="ENOG502SWEY">
    <property type="taxonomic scope" value="Eukaryota"/>
</dbReference>
<evidence type="ECO:0000313" key="1">
    <source>
        <dbReference type="EMBL" id="EAS00093.2"/>
    </source>
</evidence>
<dbReference type="GeneID" id="7837397"/>
<reference evidence="2" key="1">
    <citation type="journal article" date="2006" name="PLoS Biol.">
        <title>Macronuclear genome sequence of the ciliate Tetrahymena thermophila, a model eukaryote.</title>
        <authorList>
            <person name="Eisen J.A."/>
            <person name="Coyne R.S."/>
            <person name="Wu M."/>
            <person name="Wu D."/>
            <person name="Thiagarajan M."/>
            <person name="Wortman J.R."/>
            <person name="Badger J.H."/>
            <person name="Ren Q."/>
            <person name="Amedeo P."/>
            <person name="Jones K.M."/>
            <person name="Tallon L.J."/>
            <person name="Delcher A.L."/>
            <person name="Salzberg S.L."/>
            <person name="Silva J.C."/>
            <person name="Haas B.J."/>
            <person name="Majoros W.H."/>
            <person name="Farzad M."/>
            <person name="Carlton J.M."/>
            <person name="Smith R.K. Jr."/>
            <person name="Garg J."/>
            <person name="Pearlman R.E."/>
            <person name="Karrer K.M."/>
            <person name="Sun L."/>
            <person name="Manning G."/>
            <person name="Elde N.C."/>
            <person name="Turkewitz A.P."/>
            <person name="Asai D.J."/>
            <person name="Wilkes D.E."/>
            <person name="Wang Y."/>
            <person name="Cai H."/>
            <person name="Collins K."/>
            <person name="Stewart B.A."/>
            <person name="Lee S.R."/>
            <person name="Wilamowska K."/>
            <person name="Weinberg Z."/>
            <person name="Ruzzo W.L."/>
            <person name="Wloga D."/>
            <person name="Gaertig J."/>
            <person name="Frankel J."/>
            <person name="Tsao C.-C."/>
            <person name="Gorovsky M.A."/>
            <person name="Keeling P.J."/>
            <person name="Waller R.F."/>
            <person name="Patron N.J."/>
            <person name="Cherry J.M."/>
            <person name="Stover N.A."/>
            <person name="Krieger C.J."/>
            <person name="del Toro C."/>
            <person name="Ryder H.F."/>
            <person name="Williamson S.C."/>
            <person name="Barbeau R.A."/>
            <person name="Hamilton E.P."/>
            <person name="Orias E."/>
        </authorList>
    </citation>
    <scope>NUCLEOTIDE SEQUENCE [LARGE SCALE GENOMIC DNA]</scope>
    <source>
        <strain evidence="2">SB210</strain>
    </source>
</reference>
<gene>
    <name evidence="1" type="ORF">TTHERM_00894430</name>
</gene>
<protein>
    <submittedName>
        <fullName evidence="1">Uncharacterized protein</fullName>
    </submittedName>
</protein>
<dbReference type="FunCoup" id="Q23U51">
    <property type="interactions" value="11"/>
</dbReference>
<dbReference type="KEGG" id="tet:TTHERM_00894430"/>
<dbReference type="EMBL" id="GG662629">
    <property type="protein sequence ID" value="EAS00093.2"/>
    <property type="molecule type" value="Genomic_DNA"/>
</dbReference>
<evidence type="ECO:0000313" key="2">
    <source>
        <dbReference type="Proteomes" id="UP000009168"/>
    </source>
</evidence>
<dbReference type="Proteomes" id="UP000009168">
    <property type="component" value="Unassembled WGS sequence"/>
</dbReference>
<sequence>MEWANIVKKGLHSNIITVKYDSKNNCIKLDLITDEAKKTLKINDPDDFKIFSRRTIILNNYQESKKSEISNVKIEDQKTPRNNIGDKFEKNNKKMTLENKIISIVKQYSKNKQEEEDKNKILRFKRENSFRQKQKTVDSKTYQQYITQQDQIQDILYGEYEKDDLTEKKMISVKNCKILSQIYMVLKISKQIFNSVTT</sequence>
<keyword evidence="2" id="KW-1185">Reference proteome</keyword>